<accession>A0A9W7LA74</accession>
<dbReference type="GO" id="GO:0047429">
    <property type="term" value="F:nucleoside triphosphate diphosphatase activity"/>
    <property type="evidence" value="ECO:0007669"/>
    <property type="project" value="InterPro"/>
</dbReference>
<dbReference type="EMBL" id="BRYA01000145">
    <property type="protein sequence ID" value="GMI41228.1"/>
    <property type="molecule type" value="Genomic_DNA"/>
</dbReference>
<dbReference type="InterPro" id="IPR002637">
    <property type="entry name" value="RdgB/HAM1"/>
</dbReference>
<keyword evidence="4" id="KW-1185">Reference proteome</keyword>
<dbReference type="SUPFAM" id="SSF52972">
    <property type="entry name" value="ITPase-like"/>
    <property type="match status" value="1"/>
</dbReference>
<gene>
    <name evidence="3" type="ORF">TrCOL_g13423</name>
</gene>
<name>A0A9W7LA74_9STRA</name>
<dbReference type="OrthoDB" id="6288734at2759"/>
<dbReference type="GO" id="GO:0005737">
    <property type="term" value="C:cytoplasm"/>
    <property type="evidence" value="ECO:0007669"/>
    <property type="project" value="TreeGrafter"/>
</dbReference>
<comment type="similarity">
    <text evidence="1">Belongs to the HAM1 NTPase family.</text>
</comment>
<evidence type="ECO:0000256" key="2">
    <source>
        <dbReference type="ARBA" id="ARBA00022801"/>
    </source>
</evidence>
<proteinExistence type="inferred from homology"/>
<protein>
    <recommendedName>
        <fullName evidence="5">Non-canonical purine NTP pyrophosphatase</fullName>
    </recommendedName>
</protein>
<evidence type="ECO:0000313" key="3">
    <source>
        <dbReference type="EMBL" id="GMI41228.1"/>
    </source>
</evidence>
<dbReference type="GO" id="GO:0009143">
    <property type="term" value="P:nucleoside triphosphate catabolic process"/>
    <property type="evidence" value="ECO:0007669"/>
    <property type="project" value="InterPro"/>
</dbReference>
<dbReference type="Pfam" id="PF01725">
    <property type="entry name" value="Ham1p_like"/>
    <property type="match status" value="1"/>
</dbReference>
<dbReference type="Gene3D" id="3.90.950.10">
    <property type="match status" value="1"/>
</dbReference>
<organism evidence="3 4">
    <name type="scientific">Triparma columacea</name>
    <dbReference type="NCBI Taxonomy" id="722753"/>
    <lineage>
        <taxon>Eukaryota</taxon>
        <taxon>Sar</taxon>
        <taxon>Stramenopiles</taxon>
        <taxon>Ochrophyta</taxon>
        <taxon>Bolidophyceae</taxon>
        <taxon>Parmales</taxon>
        <taxon>Triparmaceae</taxon>
        <taxon>Triparma</taxon>
    </lineage>
</organism>
<dbReference type="InterPro" id="IPR029001">
    <property type="entry name" value="ITPase-like_fam"/>
</dbReference>
<comment type="caution">
    <text evidence="3">The sequence shown here is derived from an EMBL/GenBank/DDBJ whole genome shotgun (WGS) entry which is preliminary data.</text>
</comment>
<reference evidence="4" key="1">
    <citation type="journal article" date="2023" name="Commun. Biol.">
        <title>Genome analysis of Parmales, the sister group of diatoms, reveals the evolutionary specialization of diatoms from phago-mixotrophs to photoautotrophs.</title>
        <authorList>
            <person name="Ban H."/>
            <person name="Sato S."/>
            <person name="Yoshikawa S."/>
            <person name="Yamada K."/>
            <person name="Nakamura Y."/>
            <person name="Ichinomiya M."/>
            <person name="Sato N."/>
            <person name="Blanc-Mathieu R."/>
            <person name="Endo H."/>
            <person name="Kuwata A."/>
            <person name="Ogata H."/>
        </authorList>
    </citation>
    <scope>NUCLEOTIDE SEQUENCE [LARGE SCALE GENOMIC DNA]</scope>
</reference>
<keyword evidence="2" id="KW-0378">Hydrolase</keyword>
<dbReference type="AlphaFoldDB" id="A0A9W7LA74"/>
<evidence type="ECO:0000256" key="1">
    <source>
        <dbReference type="ARBA" id="ARBA00008023"/>
    </source>
</evidence>
<sequence>MKINEVTSILSSHFSPNTPLIELSHVNVDLPEIQAEDAAVIPKHKATLGAQLASGPCVCEDTSLCLHALGGMPGPFIKFFQKSLGNKGLWDVLDAYPVKTATAVCTLAFVPAVHADPIVFEGVVEGKLVNPEDPKWKEYSQGFGWDSIFVPEGYDRPFSAMSLEEKCAISHRGAAVRAWANWMELNEEELRKPHSDKRIGHRGFSFMKDGKTKWEGPTSFTVDENAN</sequence>
<dbReference type="CDD" id="cd00515">
    <property type="entry name" value="HAM1"/>
    <property type="match status" value="1"/>
</dbReference>
<evidence type="ECO:0000313" key="4">
    <source>
        <dbReference type="Proteomes" id="UP001165065"/>
    </source>
</evidence>
<dbReference type="PANTHER" id="PTHR11067">
    <property type="entry name" value="INOSINE TRIPHOSPHATE PYROPHOSPHATASE/HAM1 PROTEIN"/>
    <property type="match status" value="1"/>
</dbReference>
<dbReference type="Proteomes" id="UP001165065">
    <property type="component" value="Unassembled WGS sequence"/>
</dbReference>
<dbReference type="PANTHER" id="PTHR11067:SF9">
    <property type="entry name" value="INOSINE TRIPHOSPHATE PYROPHOSPHATASE"/>
    <property type="match status" value="1"/>
</dbReference>
<evidence type="ECO:0008006" key="5">
    <source>
        <dbReference type="Google" id="ProtNLM"/>
    </source>
</evidence>